<evidence type="ECO:0000313" key="2">
    <source>
        <dbReference type="EnsemblPlants" id="LPERR11G10610.1"/>
    </source>
</evidence>
<protein>
    <submittedName>
        <fullName evidence="2">Uncharacterized protein</fullName>
    </submittedName>
</protein>
<dbReference type="HOGENOM" id="CLU_1456450_0_0_1"/>
<feature type="compositionally biased region" description="Polar residues" evidence="1">
    <location>
        <begin position="177"/>
        <end position="186"/>
    </location>
</feature>
<sequence>MNFPLDEFQIEANKEEAKGRGDDNSSSLDATDRRCTSIGEAVYSFIGKKLCASDVSEWFRCFYMGFDVENMIWLAYSEINEFENPSPIQTQTSCIFCHHYQPAGICGGKNGLLISSVGLHPDTTSSSILISTPTRMRTNRSNLQQLVDWDNRCPTAIQLPKGSSAPTDYQKDHIQEAQGSRINQPP</sequence>
<dbReference type="AlphaFoldDB" id="A0A0D9XS06"/>
<organism evidence="2 3">
    <name type="scientific">Leersia perrieri</name>
    <dbReference type="NCBI Taxonomy" id="77586"/>
    <lineage>
        <taxon>Eukaryota</taxon>
        <taxon>Viridiplantae</taxon>
        <taxon>Streptophyta</taxon>
        <taxon>Embryophyta</taxon>
        <taxon>Tracheophyta</taxon>
        <taxon>Spermatophyta</taxon>
        <taxon>Magnoliopsida</taxon>
        <taxon>Liliopsida</taxon>
        <taxon>Poales</taxon>
        <taxon>Poaceae</taxon>
        <taxon>BOP clade</taxon>
        <taxon>Oryzoideae</taxon>
        <taxon>Oryzeae</taxon>
        <taxon>Oryzinae</taxon>
        <taxon>Leersia</taxon>
    </lineage>
</organism>
<reference evidence="2" key="3">
    <citation type="submission" date="2015-04" db="UniProtKB">
        <authorList>
            <consortium name="EnsemblPlants"/>
        </authorList>
    </citation>
    <scope>IDENTIFICATION</scope>
</reference>
<keyword evidence="3" id="KW-1185">Reference proteome</keyword>
<evidence type="ECO:0000256" key="1">
    <source>
        <dbReference type="SAM" id="MobiDB-lite"/>
    </source>
</evidence>
<reference evidence="2 3" key="1">
    <citation type="submission" date="2012-08" db="EMBL/GenBank/DDBJ databases">
        <title>Oryza genome evolution.</title>
        <authorList>
            <person name="Wing R.A."/>
        </authorList>
    </citation>
    <scope>NUCLEOTIDE SEQUENCE</scope>
</reference>
<proteinExistence type="predicted"/>
<accession>A0A0D9XS06</accession>
<evidence type="ECO:0000313" key="3">
    <source>
        <dbReference type="Proteomes" id="UP000032180"/>
    </source>
</evidence>
<dbReference type="EnsemblPlants" id="LPERR11G10610.1">
    <property type="protein sequence ID" value="LPERR11G10610.1"/>
    <property type="gene ID" value="LPERR11G10610"/>
</dbReference>
<reference evidence="3" key="2">
    <citation type="submission" date="2013-12" db="EMBL/GenBank/DDBJ databases">
        <authorList>
            <person name="Yu Y."/>
            <person name="Lee S."/>
            <person name="de Baynast K."/>
            <person name="Wissotski M."/>
            <person name="Liu L."/>
            <person name="Talag J."/>
            <person name="Goicoechea J."/>
            <person name="Angelova A."/>
            <person name="Jetty R."/>
            <person name="Kudrna D."/>
            <person name="Golser W."/>
            <person name="Rivera L."/>
            <person name="Zhang J."/>
            <person name="Wing R."/>
        </authorList>
    </citation>
    <scope>NUCLEOTIDE SEQUENCE</scope>
</reference>
<name>A0A0D9XS06_9ORYZ</name>
<dbReference type="Gramene" id="LPERR11G10610.1">
    <property type="protein sequence ID" value="LPERR11G10610.1"/>
    <property type="gene ID" value="LPERR11G10610"/>
</dbReference>
<feature type="region of interest" description="Disordered" evidence="1">
    <location>
        <begin position="160"/>
        <end position="186"/>
    </location>
</feature>
<dbReference type="Proteomes" id="UP000032180">
    <property type="component" value="Chromosome 11"/>
</dbReference>